<dbReference type="InterPro" id="IPR002935">
    <property type="entry name" value="SAM_O-MeTrfase"/>
</dbReference>
<dbReference type="PROSITE" id="PS51682">
    <property type="entry name" value="SAM_OMT_I"/>
    <property type="match status" value="1"/>
</dbReference>
<evidence type="ECO:0008006" key="7">
    <source>
        <dbReference type="Google" id="ProtNLM"/>
    </source>
</evidence>
<sequence length="236" mass="26094">MAAQAHPSSIPENTLEGVPAHIVALLDRLHDESLKQEASLRPEDFRNDETVHDLTRDKFIALDADKARYLYMLCRAINAKTIVEAGTSFGVSTIYLALAVLANVRATGGGPGRVIGTEHEPTKAARAREHWRECGDDVAGVIDLREGDLRETLKQDLENVDLLLLDIWTPMALPTLKLVQPKMRYGAVVIADNTISAASSYKDFLEYIRAPNSGFISQTLPFHNGLEMSIYLPQKN</sequence>
<dbReference type="SUPFAM" id="SSF53335">
    <property type="entry name" value="S-adenosyl-L-methionine-dependent methyltransferases"/>
    <property type="match status" value="1"/>
</dbReference>
<keyword evidence="6" id="KW-1185">Reference proteome</keyword>
<keyword evidence="1" id="KW-0489">Methyltransferase</keyword>
<accession>A0ABR3WRR9</accession>
<dbReference type="Gene3D" id="3.40.50.150">
    <property type="entry name" value="Vaccinia Virus protein VP39"/>
    <property type="match status" value="1"/>
</dbReference>
<proteinExistence type="inferred from homology"/>
<dbReference type="Proteomes" id="UP001586593">
    <property type="component" value="Unassembled WGS sequence"/>
</dbReference>
<gene>
    <name evidence="5" type="ORF">VTK73DRAFT_4749</name>
</gene>
<dbReference type="InterPro" id="IPR029063">
    <property type="entry name" value="SAM-dependent_MTases_sf"/>
</dbReference>
<comment type="similarity">
    <text evidence="4">Belongs to the class I-like SAM-binding methyltransferase superfamily. Cation-dependent O-methyltransferase family.</text>
</comment>
<organism evidence="5 6">
    <name type="scientific">Phialemonium thermophilum</name>
    <dbReference type="NCBI Taxonomy" id="223376"/>
    <lineage>
        <taxon>Eukaryota</taxon>
        <taxon>Fungi</taxon>
        <taxon>Dikarya</taxon>
        <taxon>Ascomycota</taxon>
        <taxon>Pezizomycotina</taxon>
        <taxon>Sordariomycetes</taxon>
        <taxon>Sordariomycetidae</taxon>
        <taxon>Cephalothecales</taxon>
        <taxon>Cephalothecaceae</taxon>
        <taxon>Phialemonium</taxon>
    </lineage>
</organism>
<dbReference type="Pfam" id="PF13578">
    <property type="entry name" value="Methyltransf_24"/>
    <property type="match status" value="1"/>
</dbReference>
<evidence type="ECO:0000313" key="6">
    <source>
        <dbReference type="Proteomes" id="UP001586593"/>
    </source>
</evidence>
<protein>
    <recommendedName>
        <fullName evidence="7">O-methyltransferase</fullName>
    </recommendedName>
</protein>
<dbReference type="PANTHER" id="PTHR43167:SF1">
    <property type="entry name" value="PUTATIVE (AFU_ORTHOLOGUE AFUA_6G01830)-RELATED"/>
    <property type="match status" value="1"/>
</dbReference>
<keyword evidence="2" id="KW-0808">Transferase</keyword>
<dbReference type="EMBL" id="JAZHXJ010000268">
    <property type="protein sequence ID" value="KAL1866371.1"/>
    <property type="molecule type" value="Genomic_DNA"/>
</dbReference>
<evidence type="ECO:0000256" key="3">
    <source>
        <dbReference type="ARBA" id="ARBA00022691"/>
    </source>
</evidence>
<evidence type="ECO:0000313" key="5">
    <source>
        <dbReference type="EMBL" id="KAL1866371.1"/>
    </source>
</evidence>
<reference evidence="5 6" key="1">
    <citation type="journal article" date="2024" name="Commun. Biol.">
        <title>Comparative genomic analysis of thermophilic fungi reveals convergent evolutionary adaptations and gene losses.</title>
        <authorList>
            <person name="Steindorff A.S."/>
            <person name="Aguilar-Pontes M.V."/>
            <person name="Robinson A.J."/>
            <person name="Andreopoulos B."/>
            <person name="LaButti K."/>
            <person name="Kuo A."/>
            <person name="Mondo S."/>
            <person name="Riley R."/>
            <person name="Otillar R."/>
            <person name="Haridas S."/>
            <person name="Lipzen A."/>
            <person name="Grimwood J."/>
            <person name="Schmutz J."/>
            <person name="Clum A."/>
            <person name="Reid I.D."/>
            <person name="Moisan M.C."/>
            <person name="Butler G."/>
            <person name="Nguyen T.T.M."/>
            <person name="Dewar K."/>
            <person name="Conant G."/>
            <person name="Drula E."/>
            <person name="Henrissat B."/>
            <person name="Hansel C."/>
            <person name="Singer S."/>
            <person name="Hutchinson M.I."/>
            <person name="de Vries R.P."/>
            <person name="Natvig D.O."/>
            <person name="Powell A.J."/>
            <person name="Tsang A."/>
            <person name="Grigoriev I.V."/>
        </authorList>
    </citation>
    <scope>NUCLEOTIDE SEQUENCE [LARGE SCALE GENOMIC DNA]</scope>
    <source>
        <strain evidence="5 6">ATCC 24622</strain>
    </source>
</reference>
<evidence type="ECO:0000256" key="1">
    <source>
        <dbReference type="ARBA" id="ARBA00022603"/>
    </source>
</evidence>
<comment type="caution">
    <text evidence="5">The sequence shown here is derived from an EMBL/GenBank/DDBJ whole genome shotgun (WGS) entry which is preliminary data.</text>
</comment>
<keyword evidence="3" id="KW-0949">S-adenosyl-L-methionine</keyword>
<dbReference type="PANTHER" id="PTHR43167">
    <property type="entry name" value="PUTATIVE (AFU_ORTHOLOGUE AFUA_6G01830)-RELATED"/>
    <property type="match status" value="1"/>
</dbReference>
<evidence type="ECO:0000256" key="2">
    <source>
        <dbReference type="ARBA" id="ARBA00022679"/>
    </source>
</evidence>
<evidence type="ECO:0000256" key="4">
    <source>
        <dbReference type="ARBA" id="ARBA00023453"/>
    </source>
</evidence>
<name>A0ABR3WRR9_9PEZI</name>